<keyword evidence="3" id="KW-0949">S-adenosyl-L-methionine</keyword>
<evidence type="ECO:0000313" key="5">
    <source>
        <dbReference type="EMBL" id="OJJ54688.1"/>
    </source>
</evidence>
<keyword evidence="2" id="KW-0808">Transferase</keyword>
<dbReference type="PANTHER" id="PTHR43712:SF16">
    <property type="entry name" value="O-METHYLTRANSFERASE ELCB"/>
    <property type="match status" value="1"/>
</dbReference>
<dbReference type="InterPro" id="IPR036388">
    <property type="entry name" value="WH-like_DNA-bd_sf"/>
</dbReference>
<dbReference type="GO" id="GO:0032259">
    <property type="term" value="P:methylation"/>
    <property type="evidence" value="ECO:0007669"/>
    <property type="project" value="UniProtKB-KW"/>
</dbReference>
<reference evidence="6" key="1">
    <citation type="journal article" date="2017" name="Genome Biol.">
        <title>Comparative genomics reveals high biological diversity and specific adaptations in the industrially and medically important fungal genus Aspergillus.</title>
        <authorList>
            <person name="de Vries R.P."/>
            <person name="Riley R."/>
            <person name="Wiebenga A."/>
            <person name="Aguilar-Osorio G."/>
            <person name="Amillis S."/>
            <person name="Uchima C.A."/>
            <person name="Anderluh G."/>
            <person name="Asadollahi M."/>
            <person name="Askin M."/>
            <person name="Barry K."/>
            <person name="Battaglia E."/>
            <person name="Bayram O."/>
            <person name="Benocci T."/>
            <person name="Braus-Stromeyer S.A."/>
            <person name="Caldana C."/>
            <person name="Canovas D."/>
            <person name="Cerqueira G.C."/>
            <person name="Chen F."/>
            <person name="Chen W."/>
            <person name="Choi C."/>
            <person name="Clum A."/>
            <person name="Dos Santos R.A."/>
            <person name="Damasio A.R."/>
            <person name="Diallinas G."/>
            <person name="Emri T."/>
            <person name="Fekete E."/>
            <person name="Flipphi M."/>
            <person name="Freyberg S."/>
            <person name="Gallo A."/>
            <person name="Gournas C."/>
            <person name="Habgood R."/>
            <person name="Hainaut M."/>
            <person name="Harispe M.L."/>
            <person name="Henrissat B."/>
            <person name="Hilden K.S."/>
            <person name="Hope R."/>
            <person name="Hossain A."/>
            <person name="Karabika E."/>
            <person name="Karaffa L."/>
            <person name="Karanyi Z."/>
            <person name="Krasevec N."/>
            <person name="Kuo A."/>
            <person name="Kusch H."/>
            <person name="LaButti K."/>
            <person name="Lagendijk E.L."/>
            <person name="Lapidus A."/>
            <person name="Levasseur A."/>
            <person name="Lindquist E."/>
            <person name="Lipzen A."/>
            <person name="Logrieco A.F."/>
            <person name="MacCabe A."/>
            <person name="Maekelae M.R."/>
            <person name="Malavazi I."/>
            <person name="Melin P."/>
            <person name="Meyer V."/>
            <person name="Mielnichuk N."/>
            <person name="Miskei M."/>
            <person name="Molnar A.P."/>
            <person name="Mule G."/>
            <person name="Ngan C.Y."/>
            <person name="Orejas M."/>
            <person name="Orosz E."/>
            <person name="Ouedraogo J.P."/>
            <person name="Overkamp K.M."/>
            <person name="Park H.-S."/>
            <person name="Perrone G."/>
            <person name="Piumi F."/>
            <person name="Punt P.J."/>
            <person name="Ram A.F."/>
            <person name="Ramon A."/>
            <person name="Rauscher S."/>
            <person name="Record E."/>
            <person name="Riano-Pachon D.M."/>
            <person name="Robert V."/>
            <person name="Roehrig J."/>
            <person name="Ruller R."/>
            <person name="Salamov A."/>
            <person name="Salih N.S."/>
            <person name="Samson R.A."/>
            <person name="Sandor E."/>
            <person name="Sanguinetti M."/>
            <person name="Schuetze T."/>
            <person name="Sepcic K."/>
            <person name="Shelest E."/>
            <person name="Sherlock G."/>
            <person name="Sophianopoulou V."/>
            <person name="Squina F.M."/>
            <person name="Sun H."/>
            <person name="Susca A."/>
            <person name="Todd R.B."/>
            <person name="Tsang A."/>
            <person name="Unkles S.E."/>
            <person name="van de Wiele N."/>
            <person name="van Rossen-Uffink D."/>
            <person name="Oliveira J.V."/>
            <person name="Vesth T.C."/>
            <person name="Visser J."/>
            <person name="Yu J.-H."/>
            <person name="Zhou M."/>
            <person name="Andersen M.R."/>
            <person name="Archer D.B."/>
            <person name="Baker S.E."/>
            <person name="Benoit I."/>
            <person name="Brakhage A.A."/>
            <person name="Braus G.H."/>
            <person name="Fischer R."/>
            <person name="Frisvad J.C."/>
            <person name="Goldman G.H."/>
            <person name="Houbraken J."/>
            <person name="Oakley B."/>
            <person name="Pocsi I."/>
            <person name="Scazzocchio C."/>
            <person name="Seiboth B."/>
            <person name="vanKuyk P.A."/>
            <person name="Wortman J."/>
            <person name="Dyer P.S."/>
            <person name="Grigoriev I.V."/>
        </authorList>
    </citation>
    <scope>NUCLEOTIDE SEQUENCE [LARGE SCALE GENOMIC DNA]</scope>
    <source>
        <strain evidence="6">CBS 593.65</strain>
    </source>
</reference>
<proteinExistence type="predicted"/>
<sequence length="432" mass="47756">MDALTLTERAAAISKTAASLANELSQTGHPEPTFEHGLPVPLHGDAPDSKAKNLKKQLLHMADELRALVTEPYLHLTPQEVVPHSIHPIHKLGVAKNFPENGTTVVDLAQSLNLRESLVRRLLAHSATHHVFYEAAPDFYIHTAASRLLATNSRMGDWIDVGCDEMYPASFKIADALAKYPKSEEPEHCGWSVANNTDKPIFRALADMPERAGRFAGAMKWLGHAPAFSPQGLVDVFPWAPASNSSQFTVVDVGGGLGHVSLALAASEQGSKAQFIIQDLADIVAQGQSALPNDRDLQEKIHFQVHDFFEEQPVHDADVYLLRMILHDWSDKYAIKILRALVPALKPGAKVVINDRVIPGRHQVHYLEEREARDSDMLMLSFQNAQERTEDDWRALLMAADGRFEMTAVQRLTGYVLGVVEVTWRGSQACSI</sequence>
<dbReference type="CDD" id="cd02440">
    <property type="entry name" value="AdoMet_MTases"/>
    <property type="match status" value="1"/>
</dbReference>
<dbReference type="SUPFAM" id="SSF53335">
    <property type="entry name" value="S-adenosyl-L-methionine-dependent methyltransferases"/>
    <property type="match status" value="1"/>
</dbReference>
<dbReference type="Pfam" id="PF00891">
    <property type="entry name" value="Methyltransf_2"/>
    <property type="match status" value="1"/>
</dbReference>
<dbReference type="RefSeq" id="XP_040698494.1">
    <property type="nucleotide sequence ID" value="XM_040847411.1"/>
</dbReference>
<dbReference type="InterPro" id="IPR016461">
    <property type="entry name" value="COMT-like"/>
</dbReference>
<dbReference type="OrthoDB" id="1606438at2759"/>
<evidence type="ECO:0000256" key="2">
    <source>
        <dbReference type="ARBA" id="ARBA00022679"/>
    </source>
</evidence>
<dbReference type="InterPro" id="IPR036390">
    <property type="entry name" value="WH_DNA-bd_sf"/>
</dbReference>
<dbReference type="GeneID" id="63763484"/>
<evidence type="ECO:0000313" key="6">
    <source>
        <dbReference type="Proteomes" id="UP000184356"/>
    </source>
</evidence>
<dbReference type="GO" id="GO:0008171">
    <property type="term" value="F:O-methyltransferase activity"/>
    <property type="evidence" value="ECO:0007669"/>
    <property type="project" value="InterPro"/>
</dbReference>
<dbReference type="EMBL" id="KV878594">
    <property type="protein sequence ID" value="OJJ54688.1"/>
    <property type="molecule type" value="Genomic_DNA"/>
</dbReference>
<dbReference type="VEuPathDB" id="FungiDB:ASPSYDRAFT_473531"/>
<dbReference type="GO" id="GO:0044550">
    <property type="term" value="P:secondary metabolite biosynthetic process"/>
    <property type="evidence" value="ECO:0007669"/>
    <property type="project" value="UniProtKB-ARBA"/>
</dbReference>
<name>A0A1L9T5K7_9EURO</name>
<dbReference type="Gene3D" id="1.10.10.10">
    <property type="entry name" value="Winged helix-like DNA-binding domain superfamily/Winged helix DNA-binding domain"/>
    <property type="match status" value="1"/>
</dbReference>
<feature type="domain" description="O-methyltransferase C-terminal" evidence="4">
    <location>
        <begin position="249"/>
        <end position="400"/>
    </location>
</feature>
<protein>
    <recommendedName>
        <fullName evidence="4">O-methyltransferase C-terminal domain-containing protein</fullName>
    </recommendedName>
</protein>
<dbReference type="PROSITE" id="PS51683">
    <property type="entry name" value="SAM_OMT_II"/>
    <property type="match status" value="1"/>
</dbReference>
<gene>
    <name evidence="5" type="ORF">ASPSYDRAFT_473531</name>
</gene>
<evidence type="ECO:0000256" key="3">
    <source>
        <dbReference type="ARBA" id="ARBA00022691"/>
    </source>
</evidence>
<dbReference type="PANTHER" id="PTHR43712">
    <property type="entry name" value="PUTATIVE (AFU_ORTHOLOGUE AFUA_4G14580)-RELATED"/>
    <property type="match status" value="1"/>
</dbReference>
<dbReference type="SUPFAM" id="SSF46785">
    <property type="entry name" value="Winged helix' DNA-binding domain"/>
    <property type="match status" value="1"/>
</dbReference>
<dbReference type="Proteomes" id="UP000184356">
    <property type="component" value="Unassembled WGS sequence"/>
</dbReference>
<dbReference type="InterPro" id="IPR001077">
    <property type="entry name" value="COMT_C"/>
</dbReference>
<keyword evidence="6" id="KW-1185">Reference proteome</keyword>
<evidence type="ECO:0000259" key="4">
    <source>
        <dbReference type="Pfam" id="PF00891"/>
    </source>
</evidence>
<dbReference type="Gene3D" id="3.40.50.150">
    <property type="entry name" value="Vaccinia Virus protein VP39"/>
    <property type="match status" value="1"/>
</dbReference>
<dbReference type="InterPro" id="IPR029063">
    <property type="entry name" value="SAM-dependent_MTases_sf"/>
</dbReference>
<evidence type="ECO:0000256" key="1">
    <source>
        <dbReference type="ARBA" id="ARBA00022603"/>
    </source>
</evidence>
<keyword evidence="1" id="KW-0489">Methyltransferase</keyword>
<organism evidence="5 6">
    <name type="scientific">Aspergillus sydowii CBS 593.65</name>
    <dbReference type="NCBI Taxonomy" id="1036612"/>
    <lineage>
        <taxon>Eukaryota</taxon>
        <taxon>Fungi</taxon>
        <taxon>Dikarya</taxon>
        <taxon>Ascomycota</taxon>
        <taxon>Pezizomycotina</taxon>
        <taxon>Eurotiomycetes</taxon>
        <taxon>Eurotiomycetidae</taxon>
        <taxon>Eurotiales</taxon>
        <taxon>Aspergillaceae</taxon>
        <taxon>Aspergillus</taxon>
        <taxon>Aspergillus subgen. Nidulantes</taxon>
    </lineage>
</organism>
<accession>A0A1L9T5K7</accession>
<dbReference type="AlphaFoldDB" id="A0A1L9T5K7"/>
<dbReference type="STRING" id="1036612.A0A1L9T5K7"/>